<evidence type="ECO:0000256" key="9">
    <source>
        <dbReference type="ARBA" id="ARBA00022917"/>
    </source>
</evidence>
<evidence type="ECO:0000256" key="1">
    <source>
        <dbReference type="ARBA" id="ARBA00004496"/>
    </source>
</evidence>
<protein>
    <recommendedName>
        <fullName evidence="4">arginine--tRNA ligase</fullName>
        <ecNumber evidence="4">6.1.1.19</ecNumber>
    </recommendedName>
</protein>
<evidence type="ECO:0000256" key="5">
    <source>
        <dbReference type="ARBA" id="ARBA00022490"/>
    </source>
</evidence>
<evidence type="ECO:0000256" key="4">
    <source>
        <dbReference type="ARBA" id="ARBA00012837"/>
    </source>
</evidence>
<comment type="subunit">
    <text evidence="3">Monomer.</text>
</comment>
<dbReference type="Pfam" id="PF03485">
    <property type="entry name" value="Arg_tRNA_synt_N"/>
    <property type="match status" value="1"/>
</dbReference>
<evidence type="ECO:0000256" key="2">
    <source>
        <dbReference type="ARBA" id="ARBA00005594"/>
    </source>
</evidence>
<dbReference type="InterPro" id="IPR001412">
    <property type="entry name" value="aa-tRNA-synth_I_CS"/>
</dbReference>
<dbReference type="FunFam" id="1.10.730.10:FF:000006">
    <property type="entry name" value="Arginyl-tRNA synthetase 2, mitochondrial"/>
    <property type="match status" value="1"/>
</dbReference>
<dbReference type="GO" id="GO:0005737">
    <property type="term" value="C:cytoplasm"/>
    <property type="evidence" value="ECO:0007669"/>
    <property type="project" value="UniProtKB-SubCell"/>
</dbReference>
<dbReference type="InterPro" id="IPR014729">
    <property type="entry name" value="Rossmann-like_a/b/a_fold"/>
</dbReference>
<comment type="caution">
    <text evidence="14">The sequence shown here is derived from an EMBL/GenBank/DDBJ whole genome shotgun (WGS) entry which is preliminary data.</text>
</comment>
<keyword evidence="9" id="KW-0648">Protein biosynthesis</keyword>
<name>A0A0F9F9R1_9ZZZZ</name>
<keyword evidence="8" id="KW-0067">ATP-binding</keyword>
<sequence length="588" mass="67772">MIDGLLIDFLQNRLTEAILKSFEKKLSSKDSIADIANCLDENFGHYQCNSALKLAKLLKENPKKIAETIISNIDLLEDEKEIFSEIEIAGPGFINLKLKSDFLSAILNKNLFDPKLGIKKVQKPKKIIVEFSSPNIAKELHVGHLRSTIIGDSIARLFEFLGENVLRLNHVGDWGTQFGMLIHYLKKFQPKIISKEKKTDLTTLTNWYKKAKKLFDEDPDFKKKSQLEVVNLQAKEKTAIEVWEIIYDISREAFNEIYNLLDIKLLERGESFYNEDLPLIVKDLEKKGLIKESDGAKCVFIEGFKNREGNPLPIMVQKSDGGYNYDTTDIAGFKHRCEVEKADRIIIVTDSGQALHFQMIYPLVVKAKYLDPNKTKFDHVTFGVVLGEDKKKFKTREGETEKLIDLLYKAVDHARKILKSRLKDLDKKTIDEYSINLGISAIKYADLSNHRIKDYTFSYEKMLSLEGNTAAFLFYSYVRILSIKRKVNEDIEKLLKTDEIDLKHPSEISLGFHLIRFAEVLELMARDLLPNRLTDYLYDLATKFNIFFRDCKVMDTLEQNSRLLLCHMTQKVLKAGFDILGLKPLDRM</sequence>
<evidence type="ECO:0000256" key="11">
    <source>
        <dbReference type="ARBA" id="ARBA00049339"/>
    </source>
</evidence>
<dbReference type="PANTHER" id="PTHR11956:SF5">
    <property type="entry name" value="ARGININE--TRNA LIGASE, CYTOPLASMIC"/>
    <property type="match status" value="1"/>
</dbReference>
<evidence type="ECO:0000259" key="12">
    <source>
        <dbReference type="SMART" id="SM00836"/>
    </source>
</evidence>
<dbReference type="InterPro" id="IPR036695">
    <property type="entry name" value="Arg-tRNA-synth_N_sf"/>
</dbReference>
<keyword evidence="7" id="KW-0547">Nucleotide-binding</keyword>
<dbReference type="PRINTS" id="PR01038">
    <property type="entry name" value="TRNASYNTHARG"/>
</dbReference>
<dbReference type="InterPro" id="IPR035684">
    <property type="entry name" value="ArgRS_core"/>
</dbReference>
<dbReference type="Gene3D" id="1.10.730.10">
    <property type="entry name" value="Isoleucyl-tRNA Synthetase, Domain 1"/>
    <property type="match status" value="1"/>
</dbReference>
<dbReference type="Pfam" id="PF00750">
    <property type="entry name" value="tRNA-synt_1d"/>
    <property type="match status" value="1"/>
</dbReference>
<dbReference type="GO" id="GO:0004814">
    <property type="term" value="F:arginine-tRNA ligase activity"/>
    <property type="evidence" value="ECO:0007669"/>
    <property type="project" value="UniProtKB-EC"/>
</dbReference>
<dbReference type="HAMAP" id="MF_00123">
    <property type="entry name" value="Arg_tRNA_synth"/>
    <property type="match status" value="1"/>
</dbReference>
<keyword evidence="6" id="KW-0436">Ligase</keyword>
<dbReference type="SUPFAM" id="SSF55190">
    <property type="entry name" value="Arginyl-tRNA synthetase (ArgRS), N-terminal 'additional' domain"/>
    <property type="match status" value="1"/>
</dbReference>
<reference evidence="14" key="1">
    <citation type="journal article" date="2015" name="Nature">
        <title>Complex archaea that bridge the gap between prokaryotes and eukaryotes.</title>
        <authorList>
            <person name="Spang A."/>
            <person name="Saw J.H."/>
            <person name="Jorgensen S.L."/>
            <person name="Zaremba-Niedzwiedzka K."/>
            <person name="Martijn J."/>
            <person name="Lind A.E."/>
            <person name="van Eijk R."/>
            <person name="Schleper C."/>
            <person name="Guy L."/>
            <person name="Ettema T.J."/>
        </authorList>
    </citation>
    <scope>NUCLEOTIDE SEQUENCE</scope>
</reference>
<dbReference type="InterPro" id="IPR009080">
    <property type="entry name" value="tRNAsynth_Ia_anticodon-bd"/>
</dbReference>
<evidence type="ECO:0000256" key="3">
    <source>
        <dbReference type="ARBA" id="ARBA00011245"/>
    </source>
</evidence>
<dbReference type="PANTHER" id="PTHR11956">
    <property type="entry name" value="ARGINYL-TRNA SYNTHETASE"/>
    <property type="match status" value="1"/>
</dbReference>
<accession>A0A0F9F9R1</accession>
<dbReference type="Gene3D" id="3.30.1360.70">
    <property type="entry name" value="Arginyl tRNA synthetase N-terminal domain"/>
    <property type="match status" value="1"/>
</dbReference>
<organism evidence="14">
    <name type="scientific">marine sediment metagenome</name>
    <dbReference type="NCBI Taxonomy" id="412755"/>
    <lineage>
        <taxon>unclassified sequences</taxon>
        <taxon>metagenomes</taxon>
        <taxon>ecological metagenomes</taxon>
    </lineage>
</organism>
<dbReference type="SMART" id="SM01016">
    <property type="entry name" value="Arg_tRNA_synt_N"/>
    <property type="match status" value="1"/>
</dbReference>
<feature type="domain" description="DALR anticodon binding" evidence="12">
    <location>
        <begin position="473"/>
        <end position="588"/>
    </location>
</feature>
<comment type="similarity">
    <text evidence="2">Belongs to the class-I aminoacyl-tRNA synthetase family.</text>
</comment>
<feature type="domain" description="Arginyl tRNA synthetase N-terminal" evidence="13">
    <location>
        <begin position="8"/>
        <end position="98"/>
    </location>
</feature>
<evidence type="ECO:0000256" key="7">
    <source>
        <dbReference type="ARBA" id="ARBA00022741"/>
    </source>
</evidence>
<dbReference type="PROSITE" id="PS00178">
    <property type="entry name" value="AA_TRNA_LIGASE_I"/>
    <property type="match status" value="1"/>
</dbReference>
<comment type="subcellular location">
    <subcellularLocation>
        <location evidence="1">Cytoplasm</location>
    </subcellularLocation>
</comment>
<gene>
    <name evidence="14" type="ORF">LCGC14_1977910</name>
</gene>
<evidence type="ECO:0000256" key="8">
    <source>
        <dbReference type="ARBA" id="ARBA00022840"/>
    </source>
</evidence>
<dbReference type="EMBL" id="LAZR01022075">
    <property type="protein sequence ID" value="KKL83124.1"/>
    <property type="molecule type" value="Genomic_DNA"/>
</dbReference>
<comment type="catalytic activity">
    <reaction evidence="11">
        <text>tRNA(Arg) + L-arginine + ATP = L-arginyl-tRNA(Arg) + AMP + diphosphate</text>
        <dbReference type="Rhea" id="RHEA:20301"/>
        <dbReference type="Rhea" id="RHEA-COMP:9658"/>
        <dbReference type="Rhea" id="RHEA-COMP:9673"/>
        <dbReference type="ChEBI" id="CHEBI:30616"/>
        <dbReference type="ChEBI" id="CHEBI:32682"/>
        <dbReference type="ChEBI" id="CHEBI:33019"/>
        <dbReference type="ChEBI" id="CHEBI:78442"/>
        <dbReference type="ChEBI" id="CHEBI:78513"/>
        <dbReference type="ChEBI" id="CHEBI:456215"/>
        <dbReference type="EC" id="6.1.1.19"/>
    </reaction>
</comment>
<dbReference type="NCBIfam" id="TIGR00456">
    <property type="entry name" value="argS"/>
    <property type="match status" value="1"/>
</dbReference>
<evidence type="ECO:0000256" key="10">
    <source>
        <dbReference type="ARBA" id="ARBA00023146"/>
    </source>
</evidence>
<dbReference type="InterPro" id="IPR008909">
    <property type="entry name" value="DALR_anticod-bd"/>
</dbReference>
<dbReference type="AlphaFoldDB" id="A0A0F9F9R1"/>
<dbReference type="SUPFAM" id="SSF47323">
    <property type="entry name" value="Anticodon-binding domain of a subclass of class I aminoacyl-tRNA synthetases"/>
    <property type="match status" value="1"/>
</dbReference>
<dbReference type="SMART" id="SM00836">
    <property type="entry name" value="DALR_1"/>
    <property type="match status" value="1"/>
</dbReference>
<keyword evidence="5" id="KW-0963">Cytoplasm</keyword>
<evidence type="ECO:0000313" key="14">
    <source>
        <dbReference type="EMBL" id="KKL83124.1"/>
    </source>
</evidence>
<dbReference type="EC" id="6.1.1.19" evidence="4"/>
<evidence type="ECO:0000256" key="6">
    <source>
        <dbReference type="ARBA" id="ARBA00022598"/>
    </source>
</evidence>
<dbReference type="InterPro" id="IPR005148">
    <property type="entry name" value="Arg-tRNA-synth_N"/>
</dbReference>
<evidence type="ECO:0000259" key="13">
    <source>
        <dbReference type="SMART" id="SM01016"/>
    </source>
</evidence>
<dbReference type="Pfam" id="PF05746">
    <property type="entry name" value="DALR_1"/>
    <property type="match status" value="1"/>
</dbReference>
<dbReference type="FunFam" id="3.40.50.620:FF:000030">
    <property type="entry name" value="Arginine--tRNA ligase"/>
    <property type="match status" value="1"/>
</dbReference>
<dbReference type="InterPro" id="IPR001278">
    <property type="entry name" value="Arg-tRNA-ligase"/>
</dbReference>
<keyword evidence="10" id="KW-0030">Aminoacyl-tRNA synthetase</keyword>
<dbReference type="CDD" id="cd00671">
    <property type="entry name" value="ArgRS_core"/>
    <property type="match status" value="1"/>
</dbReference>
<dbReference type="GO" id="GO:0005524">
    <property type="term" value="F:ATP binding"/>
    <property type="evidence" value="ECO:0007669"/>
    <property type="project" value="UniProtKB-KW"/>
</dbReference>
<proteinExistence type="inferred from homology"/>
<dbReference type="GO" id="GO:0006420">
    <property type="term" value="P:arginyl-tRNA aminoacylation"/>
    <property type="evidence" value="ECO:0007669"/>
    <property type="project" value="InterPro"/>
</dbReference>
<dbReference type="Gene3D" id="3.40.50.620">
    <property type="entry name" value="HUPs"/>
    <property type="match status" value="1"/>
</dbReference>
<dbReference type="SUPFAM" id="SSF52374">
    <property type="entry name" value="Nucleotidylyl transferase"/>
    <property type="match status" value="1"/>
</dbReference>